<dbReference type="GO" id="GO:0030246">
    <property type="term" value="F:carbohydrate binding"/>
    <property type="evidence" value="ECO:0007669"/>
    <property type="project" value="InterPro"/>
</dbReference>
<keyword evidence="1" id="KW-1133">Transmembrane helix</keyword>
<dbReference type="EMBL" id="AMQM01006213">
    <property type="status" value="NOT_ANNOTATED_CDS"/>
    <property type="molecule type" value="Genomic_DNA"/>
</dbReference>
<keyword evidence="1" id="KW-0472">Membrane</keyword>
<keyword evidence="1" id="KW-0812">Transmembrane</keyword>
<dbReference type="GeneID" id="20206496"/>
<accession>T1FCE7</accession>
<dbReference type="EnsemblMetazoa" id="HelroT177878">
    <property type="protein sequence ID" value="HelroP177878"/>
    <property type="gene ID" value="HelroG177878"/>
</dbReference>
<feature type="domain" description="SUEL-type lectin" evidence="2">
    <location>
        <begin position="8"/>
        <end position="77"/>
    </location>
</feature>
<dbReference type="EMBL" id="KB097304">
    <property type="protein sequence ID" value="ESN97813.1"/>
    <property type="molecule type" value="Genomic_DNA"/>
</dbReference>
<reference evidence="4" key="3">
    <citation type="submission" date="2015-06" db="UniProtKB">
        <authorList>
            <consortium name="EnsemblMetazoa"/>
        </authorList>
    </citation>
    <scope>IDENTIFICATION</scope>
</reference>
<evidence type="ECO:0000313" key="5">
    <source>
        <dbReference type="Proteomes" id="UP000015101"/>
    </source>
</evidence>
<dbReference type="OrthoDB" id="6140291at2759"/>
<evidence type="ECO:0000313" key="4">
    <source>
        <dbReference type="EnsemblMetazoa" id="HelroP177878"/>
    </source>
</evidence>
<dbReference type="CDD" id="cd22823">
    <property type="entry name" value="Gal_Rha_Lectin"/>
    <property type="match status" value="1"/>
</dbReference>
<proteinExistence type="predicted"/>
<dbReference type="InterPro" id="IPR043159">
    <property type="entry name" value="Lectin_gal-bd_sf"/>
</dbReference>
<evidence type="ECO:0000313" key="3">
    <source>
        <dbReference type="EMBL" id="ESN97813.1"/>
    </source>
</evidence>
<dbReference type="Gene3D" id="2.60.120.740">
    <property type="match status" value="1"/>
</dbReference>
<dbReference type="Proteomes" id="UP000015101">
    <property type="component" value="Unassembled WGS sequence"/>
</dbReference>
<gene>
    <name evidence="4" type="primary">20206496</name>
    <name evidence="3" type="ORF">HELRODRAFT_177878</name>
</gene>
<evidence type="ECO:0000259" key="2">
    <source>
        <dbReference type="Pfam" id="PF02140"/>
    </source>
</evidence>
<dbReference type="InParanoid" id="T1FCE7"/>
<dbReference type="RefSeq" id="XP_009024262.1">
    <property type="nucleotide sequence ID" value="XM_009026014.1"/>
</dbReference>
<dbReference type="KEGG" id="hro:HELRODRAFT_177878"/>
<feature type="transmembrane region" description="Helical" evidence="1">
    <location>
        <begin position="285"/>
        <end position="307"/>
    </location>
</feature>
<evidence type="ECO:0000256" key="1">
    <source>
        <dbReference type="SAM" id="Phobius"/>
    </source>
</evidence>
<dbReference type="HOGENOM" id="CLU_029488_4_0_1"/>
<dbReference type="AlphaFoldDB" id="T1FCE7"/>
<name>T1FCE7_HELRO</name>
<keyword evidence="5" id="KW-1185">Reference proteome</keyword>
<dbReference type="CTD" id="20206496"/>
<protein>
    <recommendedName>
        <fullName evidence="2">SUEL-type lectin domain-containing protein</fullName>
    </recommendedName>
</protein>
<dbReference type="OMA" id="GIERICI"/>
<sequence length="450" mass="51214">MIYVSLTKVELANYGRMRIGKCLKHGFGSLDCSVNILPYMDWKCSGRVTCSLNVRDLMEKNPCPKELRSYLTVKYKCVKVEHPAGDLRVSCQSLPPSILKASLPSGILSNYVAEVTGCGGLERPWSIVGSPGQRINMTIMDFVEPSETSWIITGTCHMYANLHDGVTGGIERICIGGGRVRHAFISKSHLLKIEFIIRFNGNQSYALFFYEVIGCADIATDAGSNKWFRRYSSERASYGCNNKNIIYELKCVKNKWVGEEDNCSQDGFNLARNFFNGNFFTIEKIIVTILVTGLIGVIVLIAGVIIVRKKFKRRSSQHQISQPPHLTDNPLLYSQKTQYIDRSLMNQQQQQQQQHYFQQQHYQSVGGVYIEDKNFYQQQLLIQQQQQQQNLINADTGLQNVTADATVSSGNDDYNKYSDHIYESPKSIRKELEKLSDEKYRMKNLPQPFI</sequence>
<dbReference type="PANTHER" id="PTHR46780">
    <property type="entry name" value="PROTEIN EVA-1"/>
    <property type="match status" value="1"/>
</dbReference>
<reference evidence="3 5" key="2">
    <citation type="journal article" date="2013" name="Nature">
        <title>Insights into bilaterian evolution from three spiralian genomes.</title>
        <authorList>
            <person name="Simakov O."/>
            <person name="Marletaz F."/>
            <person name="Cho S.J."/>
            <person name="Edsinger-Gonzales E."/>
            <person name="Havlak P."/>
            <person name="Hellsten U."/>
            <person name="Kuo D.H."/>
            <person name="Larsson T."/>
            <person name="Lv J."/>
            <person name="Arendt D."/>
            <person name="Savage R."/>
            <person name="Osoegawa K."/>
            <person name="de Jong P."/>
            <person name="Grimwood J."/>
            <person name="Chapman J.A."/>
            <person name="Shapiro H."/>
            <person name="Aerts A."/>
            <person name="Otillar R.P."/>
            <person name="Terry A.Y."/>
            <person name="Boore J.L."/>
            <person name="Grigoriev I.V."/>
            <person name="Lindberg D.R."/>
            <person name="Seaver E.C."/>
            <person name="Weisblat D.A."/>
            <person name="Putnam N.H."/>
            <person name="Rokhsar D.S."/>
        </authorList>
    </citation>
    <scope>NUCLEOTIDE SEQUENCE</scope>
</reference>
<dbReference type="InterPro" id="IPR000922">
    <property type="entry name" value="Lectin_gal-bd_dom"/>
</dbReference>
<reference evidence="5" key="1">
    <citation type="submission" date="2012-12" db="EMBL/GenBank/DDBJ databases">
        <authorList>
            <person name="Hellsten U."/>
            <person name="Grimwood J."/>
            <person name="Chapman J.A."/>
            <person name="Shapiro H."/>
            <person name="Aerts A."/>
            <person name="Otillar R.P."/>
            <person name="Terry A.Y."/>
            <person name="Boore J.L."/>
            <person name="Simakov O."/>
            <person name="Marletaz F."/>
            <person name="Cho S.-J."/>
            <person name="Edsinger-Gonzales E."/>
            <person name="Havlak P."/>
            <person name="Kuo D.-H."/>
            <person name="Larsson T."/>
            <person name="Lv J."/>
            <person name="Arendt D."/>
            <person name="Savage R."/>
            <person name="Osoegawa K."/>
            <person name="de Jong P."/>
            <person name="Lindberg D.R."/>
            <person name="Seaver E.C."/>
            <person name="Weisblat D.A."/>
            <person name="Putnam N.H."/>
            <person name="Grigoriev I.V."/>
            <person name="Rokhsar D.S."/>
        </authorList>
    </citation>
    <scope>NUCLEOTIDE SEQUENCE</scope>
</reference>
<organism evidence="4 5">
    <name type="scientific">Helobdella robusta</name>
    <name type="common">Californian leech</name>
    <dbReference type="NCBI Taxonomy" id="6412"/>
    <lineage>
        <taxon>Eukaryota</taxon>
        <taxon>Metazoa</taxon>
        <taxon>Spiralia</taxon>
        <taxon>Lophotrochozoa</taxon>
        <taxon>Annelida</taxon>
        <taxon>Clitellata</taxon>
        <taxon>Hirudinea</taxon>
        <taxon>Rhynchobdellida</taxon>
        <taxon>Glossiphoniidae</taxon>
        <taxon>Helobdella</taxon>
    </lineage>
</organism>
<dbReference type="Pfam" id="PF02140">
    <property type="entry name" value="SUEL_Lectin"/>
    <property type="match status" value="1"/>
</dbReference>